<dbReference type="Proteomes" id="UP000821837">
    <property type="component" value="Chromosome 6"/>
</dbReference>
<feature type="compositionally biased region" description="Polar residues" evidence="1">
    <location>
        <begin position="95"/>
        <end position="105"/>
    </location>
</feature>
<name>A0A9D4PNB0_RHISA</name>
<organism evidence="2 3">
    <name type="scientific">Rhipicephalus sanguineus</name>
    <name type="common">Brown dog tick</name>
    <name type="synonym">Ixodes sanguineus</name>
    <dbReference type="NCBI Taxonomy" id="34632"/>
    <lineage>
        <taxon>Eukaryota</taxon>
        <taxon>Metazoa</taxon>
        <taxon>Ecdysozoa</taxon>
        <taxon>Arthropoda</taxon>
        <taxon>Chelicerata</taxon>
        <taxon>Arachnida</taxon>
        <taxon>Acari</taxon>
        <taxon>Parasitiformes</taxon>
        <taxon>Ixodida</taxon>
        <taxon>Ixodoidea</taxon>
        <taxon>Ixodidae</taxon>
        <taxon>Rhipicephalinae</taxon>
        <taxon>Rhipicephalus</taxon>
        <taxon>Rhipicephalus</taxon>
    </lineage>
</organism>
<evidence type="ECO:0000313" key="3">
    <source>
        <dbReference type="Proteomes" id="UP000821837"/>
    </source>
</evidence>
<reference evidence="2" key="1">
    <citation type="journal article" date="2020" name="Cell">
        <title>Large-Scale Comparative Analyses of Tick Genomes Elucidate Their Genetic Diversity and Vector Capacities.</title>
        <authorList>
            <consortium name="Tick Genome and Microbiome Consortium (TIGMIC)"/>
            <person name="Jia N."/>
            <person name="Wang J."/>
            <person name="Shi W."/>
            <person name="Du L."/>
            <person name="Sun Y."/>
            <person name="Zhan W."/>
            <person name="Jiang J.F."/>
            <person name="Wang Q."/>
            <person name="Zhang B."/>
            <person name="Ji P."/>
            <person name="Bell-Sakyi L."/>
            <person name="Cui X.M."/>
            <person name="Yuan T.T."/>
            <person name="Jiang B.G."/>
            <person name="Yang W.F."/>
            <person name="Lam T.T."/>
            <person name="Chang Q.C."/>
            <person name="Ding S.J."/>
            <person name="Wang X.J."/>
            <person name="Zhu J.G."/>
            <person name="Ruan X.D."/>
            <person name="Zhao L."/>
            <person name="Wei J.T."/>
            <person name="Ye R.Z."/>
            <person name="Que T.C."/>
            <person name="Du C.H."/>
            <person name="Zhou Y.H."/>
            <person name="Cheng J.X."/>
            <person name="Dai P.F."/>
            <person name="Guo W.B."/>
            <person name="Han X.H."/>
            <person name="Huang E.J."/>
            <person name="Li L.F."/>
            <person name="Wei W."/>
            <person name="Gao Y.C."/>
            <person name="Liu J.Z."/>
            <person name="Shao H.Z."/>
            <person name="Wang X."/>
            <person name="Wang C.C."/>
            <person name="Yang T.C."/>
            <person name="Huo Q.B."/>
            <person name="Li W."/>
            <person name="Chen H.Y."/>
            <person name="Chen S.E."/>
            <person name="Zhou L.G."/>
            <person name="Ni X.B."/>
            <person name="Tian J.H."/>
            <person name="Sheng Y."/>
            <person name="Liu T."/>
            <person name="Pan Y.S."/>
            <person name="Xia L.Y."/>
            <person name="Li J."/>
            <person name="Zhao F."/>
            <person name="Cao W.C."/>
        </authorList>
    </citation>
    <scope>NUCLEOTIDE SEQUENCE</scope>
    <source>
        <strain evidence="2">Rsan-2018</strain>
    </source>
</reference>
<dbReference type="AlphaFoldDB" id="A0A9D4PNB0"/>
<accession>A0A9D4PNB0</accession>
<feature type="region of interest" description="Disordered" evidence="1">
    <location>
        <begin position="54"/>
        <end position="105"/>
    </location>
</feature>
<reference evidence="2" key="2">
    <citation type="submission" date="2021-09" db="EMBL/GenBank/DDBJ databases">
        <authorList>
            <person name="Jia N."/>
            <person name="Wang J."/>
            <person name="Shi W."/>
            <person name="Du L."/>
            <person name="Sun Y."/>
            <person name="Zhan W."/>
            <person name="Jiang J."/>
            <person name="Wang Q."/>
            <person name="Zhang B."/>
            <person name="Ji P."/>
            <person name="Sakyi L.B."/>
            <person name="Cui X."/>
            <person name="Yuan T."/>
            <person name="Jiang B."/>
            <person name="Yang W."/>
            <person name="Lam T.T.-Y."/>
            <person name="Chang Q."/>
            <person name="Ding S."/>
            <person name="Wang X."/>
            <person name="Zhu J."/>
            <person name="Ruan X."/>
            <person name="Zhao L."/>
            <person name="Wei J."/>
            <person name="Que T."/>
            <person name="Du C."/>
            <person name="Cheng J."/>
            <person name="Dai P."/>
            <person name="Han X."/>
            <person name="Huang E."/>
            <person name="Gao Y."/>
            <person name="Liu J."/>
            <person name="Shao H."/>
            <person name="Ye R."/>
            <person name="Li L."/>
            <person name="Wei W."/>
            <person name="Wang X."/>
            <person name="Wang C."/>
            <person name="Huo Q."/>
            <person name="Li W."/>
            <person name="Guo W."/>
            <person name="Chen H."/>
            <person name="Chen S."/>
            <person name="Zhou L."/>
            <person name="Zhou L."/>
            <person name="Ni X."/>
            <person name="Tian J."/>
            <person name="Zhou Y."/>
            <person name="Sheng Y."/>
            <person name="Liu T."/>
            <person name="Pan Y."/>
            <person name="Xia L."/>
            <person name="Li J."/>
            <person name="Zhao F."/>
            <person name="Cao W."/>
        </authorList>
    </citation>
    <scope>NUCLEOTIDE SEQUENCE</scope>
    <source>
        <strain evidence="2">Rsan-2018</strain>
        <tissue evidence="2">Larvae</tissue>
    </source>
</reference>
<sequence length="105" mass="11801">MNAHNPAYLEILKGLGEELARVQNSTDGTTLMLALKATAAGRRRRARQIRVQPTSIAKRRPRLTRGSKRMPARRPVVEPAANRPKKRPHSLKLNVEQNVPSARLH</sequence>
<evidence type="ECO:0000256" key="1">
    <source>
        <dbReference type="SAM" id="MobiDB-lite"/>
    </source>
</evidence>
<protein>
    <submittedName>
        <fullName evidence="2">Uncharacterized protein</fullName>
    </submittedName>
</protein>
<keyword evidence="3" id="KW-1185">Reference proteome</keyword>
<dbReference type="EMBL" id="JABSTV010001252">
    <property type="protein sequence ID" value="KAH7946961.1"/>
    <property type="molecule type" value="Genomic_DNA"/>
</dbReference>
<proteinExistence type="predicted"/>
<comment type="caution">
    <text evidence="2">The sequence shown here is derived from an EMBL/GenBank/DDBJ whole genome shotgun (WGS) entry which is preliminary data.</text>
</comment>
<evidence type="ECO:0000313" key="2">
    <source>
        <dbReference type="EMBL" id="KAH7946961.1"/>
    </source>
</evidence>
<gene>
    <name evidence="2" type="ORF">HPB52_006413</name>
</gene>
<feature type="compositionally biased region" description="Basic residues" evidence="1">
    <location>
        <begin position="57"/>
        <end position="72"/>
    </location>
</feature>